<protein>
    <recommendedName>
        <fullName evidence="2 3">Heme chaperone HemW</fullName>
    </recommendedName>
</protein>
<dbReference type="SFLD" id="SFLDF00288">
    <property type="entry name" value="HemN-like__clustered_with_nucl"/>
    <property type="match status" value="1"/>
</dbReference>
<dbReference type="GO" id="GO:0051539">
    <property type="term" value="F:4 iron, 4 sulfur cluster binding"/>
    <property type="evidence" value="ECO:0007669"/>
    <property type="project" value="UniProtKB-UniRule"/>
</dbReference>
<keyword evidence="3" id="KW-0349">Heme</keyword>
<dbReference type="Gene3D" id="3.80.30.20">
    <property type="entry name" value="tm_1862 like domain"/>
    <property type="match status" value="1"/>
</dbReference>
<keyword evidence="3" id="KW-0411">Iron-sulfur</keyword>
<evidence type="ECO:0000313" key="6">
    <source>
        <dbReference type="Proteomes" id="UP000007468"/>
    </source>
</evidence>
<dbReference type="RefSeq" id="WP_014262543.1">
    <property type="nucleotide sequence ID" value="NC_016630.1"/>
</dbReference>
<evidence type="ECO:0000259" key="4">
    <source>
        <dbReference type="PROSITE" id="PS51918"/>
    </source>
</evidence>
<name>D6GTG0_FILAD</name>
<dbReference type="SUPFAM" id="SSF102114">
    <property type="entry name" value="Radical SAM enzymes"/>
    <property type="match status" value="1"/>
</dbReference>
<dbReference type="CDD" id="cd01335">
    <property type="entry name" value="Radical_SAM"/>
    <property type="match status" value="1"/>
</dbReference>
<dbReference type="GO" id="GO:0005737">
    <property type="term" value="C:cytoplasm"/>
    <property type="evidence" value="ECO:0007669"/>
    <property type="project" value="UniProtKB-SubCell"/>
</dbReference>
<evidence type="ECO:0000313" key="5">
    <source>
        <dbReference type="EMBL" id="EFE27767.1"/>
    </source>
</evidence>
<reference evidence="6" key="1">
    <citation type="submission" date="2010-12" db="EMBL/GenBank/DDBJ databases">
        <title>The genome sequence of Filifactor alocis strain ATCC 35896.</title>
        <authorList>
            <consortium name="The Broad Institute Genome Sequencing Platform"/>
            <person name="Ward D."/>
            <person name="Earl A."/>
            <person name="Feldgarden M."/>
            <person name="Young S.K."/>
            <person name="Gargeya S."/>
            <person name="Zeng Q."/>
            <person name="Alvarado L."/>
            <person name="Berlin A."/>
            <person name="Bochicchio J."/>
            <person name="Chapman S.B."/>
            <person name="Chen Z."/>
            <person name="Freedman E."/>
            <person name="Gellesch M."/>
            <person name="Goldberg J."/>
            <person name="Griggs A."/>
            <person name="Gujja S."/>
            <person name="Heilman E."/>
            <person name="Heiman D."/>
            <person name="Howarth C."/>
            <person name="Mehta T."/>
            <person name="Neiman D."/>
            <person name="Pearson M."/>
            <person name="Roberts A."/>
            <person name="Saif S."/>
            <person name="Shea T."/>
            <person name="Shenoy N."/>
            <person name="Sisk P."/>
            <person name="Stolte C."/>
            <person name="Sykes S."/>
            <person name="White J."/>
            <person name="Yandava C."/>
            <person name="Izard J."/>
            <person name="Blanton J.M."/>
            <person name="Baranova O.V."/>
            <person name="Tanner A.C."/>
            <person name="Dewhirst F.E."/>
            <person name="Haas B."/>
            <person name="Nusbaum C."/>
            <person name="Birren B."/>
        </authorList>
    </citation>
    <scope>NUCLEOTIDE SEQUENCE [LARGE SCALE GENOMIC DNA]</scope>
    <source>
        <strain evidence="6">ATCC 35896 / D40 B5</strain>
    </source>
</reference>
<dbReference type="GO" id="GO:0006779">
    <property type="term" value="P:porphyrin-containing compound biosynthetic process"/>
    <property type="evidence" value="ECO:0007669"/>
    <property type="project" value="InterPro"/>
</dbReference>
<keyword evidence="6" id="KW-1185">Reference proteome</keyword>
<dbReference type="SFLD" id="SFLDF00562">
    <property type="entry name" value="HemN-like__clustered_with_heat"/>
    <property type="match status" value="1"/>
</dbReference>
<dbReference type="NCBIfam" id="TIGR00539">
    <property type="entry name" value="hemN_rel"/>
    <property type="match status" value="1"/>
</dbReference>
<dbReference type="EMBL" id="CP002390">
    <property type="protein sequence ID" value="EFE27767.1"/>
    <property type="molecule type" value="Genomic_DNA"/>
</dbReference>
<dbReference type="Pfam" id="PF06969">
    <property type="entry name" value="HemN_C"/>
    <property type="match status" value="1"/>
</dbReference>
<sequence>MKKDISLYIHIPFCKQKCSYCDFVSSAQSEDVQTHYISLLCKEILGWKEYLSDRTVKTIFIGGGTPSILSVSNMQTLFNTLHSLPIPSETEFSMECNPESVTADKIHCMKQNAVNRLSIGLQSTNQKELQLLGRCHSYEQFLHAYEQIQQSGFDNINIDLMFALPNQTIQDHIRTLQKVVSLKPNHISAYSLILEEGTQLKKQVDHHYCEIPSEEEYIEMYRNTIHFLEINGYEQYEISNFSKQNHECKHNIVYWERGEYIGFGVSASSFVDKKRFTNPMSLQEYSEHTFYTPKAVSSIEQIDLEEAFEETIFLGLRMNKGLSIPWLKQQFPSFTGEQFKKTLSSLQNRGLIYPTENNILQLTQEGIEISNQVFLEILL</sequence>
<dbReference type="Pfam" id="PF04055">
    <property type="entry name" value="Radical_SAM"/>
    <property type="match status" value="1"/>
</dbReference>
<dbReference type="Proteomes" id="UP000007468">
    <property type="component" value="Chromosome"/>
</dbReference>
<dbReference type="OrthoDB" id="9808022at2"/>
<evidence type="ECO:0000256" key="2">
    <source>
        <dbReference type="ARBA" id="ARBA00017228"/>
    </source>
</evidence>
<dbReference type="InterPro" id="IPR004559">
    <property type="entry name" value="HemW-like"/>
</dbReference>
<proteinExistence type="inferred from homology"/>
<dbReference type="STRING" id="546269.HMPREF0389_01398"/>
<dbReference type="PATRIC" id="fig|546269.5.peg.955"/>
<dbReference type="InterPro" id="IPR010723">
    <property type="entry name" value="HemN_C"/>
</dbReference>
<comment type="subcellular location">
    <subcellularLocation>
        <location evidence="3">Cytoplasm</location>
    </subcellularLocation>
</comment>
<dbReference type="SFLD" id="SFLDG01065">
    <property type="entry name" value="anaerobic_coproporphyrinogen-I"/>
    <property type="match status" value="1"/>
</dbReference>
<dbReference type="PANTHER" id="PTHR13932">
    <property type="entry name" value="COPROPORPHYRINIGEN III OXIDASE"/>
    <property type="match status" value="1"/>
</dbReference>
<dbReference type="SFLD" id="SFLDS00029">
    <property type="entry name" value="Radical_SAM"/>
    <property type="match status" value="1"/>
</dbReference>
<dbReference type="GO" id="GO:0004109">
    <property type="term" value="F:coproporphyrinogen oxidase activity"/>
    <property type="evidence" value="ECO:0007669"/>
    <property type="project" value="InterPro"/>
</dbReference>
<dbReference type="SMART" id="SM00729">
    <property type="entry name" value="Elp3"/>
    <property type="match status" value="1"/>
</dbReference>
<dbReference type="InterPro" id="IPR058240">
    <property type="entry name" value="rSAM_sf"/>
</dbReference>
<dbReference type="GO" id="GO:0046872">
    <property type="term" value="F:metal ion binding"/>
    <property type="evidence" value="ECO:0007669"/>
    <property type="project" value="UniProtKB-UniRule"/>
</dbReference>
<keyword evidence="3" id="KW-0143">Chaperone</keyword>
<organism evidence="5 6">
    <name type="scientific">Filifactor alocis (strain ATCC 35896 / CCUG 47790 / D40 B5)</name>
    <name type="common">Fusobacterium alocis</name>
    <dbReference type="NCBI Taxonomy" id="546269"/>
    <lineage>
        <taxon>Bacteria</taxon>
        <taxon>Bacillati</taxon>
        <taxon>Bacillota</taxon>
        <taxon>Clostridia</taxon>
        <taxon>Peptostreptococcales</taxon>
        <taxon>Filifactoraceae</taxon>
        <taxon>Filifactor</taxon>
    </lineage>
</organism>
<dbReference type="eggNOG" id="COG0635">
    <property type="taxonomic scope" value="Bacteria"/>
</dbReference>
<dbReference type="InterPro" id="IPR023404">
    <property type="entry name" value="rSAM_horseshoe"/>
</dbReference>
<keyword evidence="3" id="KW-0479">Metal-binding</keyword>
<keyword evidence="3" id="KW-0963">Cytoplasm</keyword>
<evidence type="ECO:0000256" key="3">
    <source>
        <dbReference type="RuleBase" id="RU364116"/>
    </source>
</evidence>
<keyword evidence="3" id="KW-0004">4Fe-4S</keyword>
<comment type="similarity">
    <text evidence="1">Belongs to the anaerobic coproporphyrinogen-III oxidase family. HemW subfamily.</text>
</comment>
<gene>
    <name evidence="5" type="ordered locus">HMPREF0389_01398</name>
</gene>
<dbReference type="PROSITE" id="PS51918">
    <property type="entry name" value="RADICAL_SAM"/>
    <property type="match status" value="1"/>
</dbReference>
<keyword evidence="3" id="KW-0408">Iron</keyword>
<comment type="function">
    <text evidence="3">Probably acts as a heme chaperone, transferring heme to an unknown acceptor. Binds one molecule of heme per monomer, possibly covalently. Binds 1 [4Fe-4S] cluster. The cluster is coordinated with 3 cysteines and an exchangeable S-adenosyl-L-methionine.</text>
</comment>
<dbReference type="AlphaFoldDB" id="D6GTG0"/>
<dbReference type="PANTHER" id="PTHR13932:SF5">
    <property type="entry name" value="RADICAL S-ADENOSYL METHIONINE DOMAIN-CONTAINING PROTEIN 1, MITOCHONDRIAL"/>
    <property type="match status" value="1"/>
</dbReference>
<keyword evidence="3" id="KW-0949">S-adenosyl-L-methionine</keyword>
<dbReference type="InterPro" id="IPR034505">
    <property type="entry name" value="Coproporphyrinogen-III_oxidase"/>
</dbReference>
<dbReference type="KEGG" id="faa:HMPREF0389_01398"/>
<keyword evidence="5" id="KW-0560">Oxidoreductase</keyword>
<dbReference type="InterPro" id="IPR006638">
    <property type="entry name" value="Elp3/MiaA/NifB-like_rSAM"/>
</dbReference>
<dbReference type="InterPro" id="IPR007197">
    <property type="entry name" value="rSAM"/>
</dbReference>
<evidence type="ECO:0000256" key="1">
    <source>
        <dbReference type="ARBA" id="ARBA00006100"/>
    </source>
</evidence>
<feature type="domain" description="Radical SAM core" evidence="4">
    <location>
        <begin position="1"/>
        <end position="234"/>
    </location>
</feature>
<accession>D6GTG0</accession>